<proteinExistence type="inferred from homology"/>
<dbReference type="GO" id="GO:0046872">
    <property type="term" value="F:metal ion binding"/>
    <property type="evidence" value="ECO:0007669"/>
    <property type="project" value="UniProtKB-KW"/>
</dbReference>
<dbReference type="SUPFAM" id="SSF55811">
    <property type="entry name" value="Nudix"/>
    <property type="match status" value="1"/>
</dbReference>
<dbReference type="Gene3D" id="3.90.79.10">
    <property type="entry name" value="Nucleoside Triphosphate Pyrophosphohydrolase"/>
    <property type="match status" value="1"/>
</dbReference>
<evidence type="ECO:0000313" key="8">
    <source>
        <dbReference type="Proteomes" id="UP001294444"/>
    </source>
</evidence>
<dbReference type="GO" id="GO:0005737">
    <property type="term" value="C:cytoplasm"/>
    <property type="evidence" value="ECO:0007669"/>
    <property type="project" value="TreeGrafter"/>
</dbReference>
<keyword evidence="8" id="KW-1185">Reference proteome</keyword>
<dbReference type="InterPro" id="IPR015797">
    <property type="entry name" value="NUDIX_hydrolase-like_dom_sf"/>
</dbReference>
<evidence type="ECO:0000256" key="3">
    <source>
        <dbReference type="ARBA" id="ARBA00022723"/>
    </source>
</evidence>
<comment type="similarity">
    <text evidence="2">Belongs to the Nudix hydrolase family.</text>
</comment>
<organism evidence="7 8">
    <name type="scientific">Melanopsichium pennsylvanicum</name>
    <dbReference type="NCBI Taxonomy" id="63383"/>
    <lineage>
        <taxon>Eukaryota</taxon>
        <taxon>Fungi</taxon>
        <taxon>Dikarya</taxon>
        <taxon>Basidiomycota</taxon>
        <taxon>Ustilaginomycotina</taxon>
        <taxon>Ustilaginomycetes</taxon>
        <taxon>Ustilaginales</taxon>
        <taxon>Ustilaginaceae</taxon>
        <taxon>Melanopsichium</taxon>
    </lineage>
</organism>
<evidence type="ECO:0000256" key="5">
    <source>
        <dbReference type="ARBA" id="ARBA00022842"/>
    </source>
</evidence>
<evidence type="ECO:0000256" key="4">
    <source>
        <dbReference type="ARBA" id="ARBA00022801"/>
    </source>
</evidence>
<dbReference type="AlphaFoldDB" id="A0AAJ4XN90"/>
<feature type="domain" description="Nudix hydrolase" evidence="6">
    <location>
        <begin position="39"/>
        <end position="196"/>
    </location>
</feature>
<dbReference type="InterPro" id="IPR000086">
    <property type="entry name" value="NUDIX_hydrolase_dom"/>
</dbReference>
<evidence type="ECO:0000313" key="7">
    <source>
        <dbReference type="EMBL" id="SNX84981.1"/>
    </source>
</evidence>
<keyword evidence="5" id="KW-0460">Magnesium</keyword>
<dbReference type="EMBL" id="OAPG01000008">
    <property type="protein sequence ID" value="SNX84981.1"/>
    <property type="molecule type" value="Genomic_DNA"/>
</dbReference>
<protein>
    <recommendedName>
        <fullName evidence="6">Nudix hydrolase domain-containing protein</fullName>
    </recommendedName>
</protein>
<comment type="caution">
    <text evidence="7">The sequence shown here is derived from an EMBL/GenBank/DDBJ whole genome shotgun (WGS) entry which is preliminary data.</text>
</comment>
<reference evidence="7" key="1">
    <citation type="submission" date="2023-10" db="EMBL/GenBank/DDBJ databases">
        <authorList>
            <person name="Guldener U."/>
        </authorList>
    </citation>
    <scope>NUCLEOTIDE SEQUENCE</scope>
    <source>
        <strain evidence="7">Mp4</strain>
    </source>
</reference>
<comment type="cofactor">
    <cofactor evidence="1">
        <name>Mg(2+)</name>
        <dbReference type="ChEBI" id="CHEBI:18420"/>
    </cofactor>
</comment>
<sequence length="256" mass="28945">MAFKVIAKGPASAHAGLITNFGLRWRCKAVSSNALQGINYQRASNGISTMTNTKSIPSLSLEILLLRSFYNEPRQILTNLLLGKKLRGFGKGSINGIGGKILSDETARESIIRETWEEVGFRLQAQQVTFVGRVRISVDQGEKVHIAVYTARLTNQQRKLVSNSDEIQVIWHSLLLEDRTLQPDLFDAVNLEGSMRPEHKVYLSLLLRHQSERDTGGLVKGMLLDVDIKFHSELKKETLGGEERPENHRELRRWEM</sequence>
<name>A0AAJ4XN90_9BASI</name>
<gene>
    <name evidence="7" type="ORF">MEPE_03690</name>
</gene>
<keyword evidence="3" id="KW-0479">Metal-binding</keyword>
<dbReference type="PANTHER" id="PTHR43758:SF2">
    <property type="entry name" value="OXIDIZED PURINE NUCLEOSIDE TRIPHOSPHATE HYDROLASE"/>
    <property type="match status" value="1"/>
</dbReference>
<dbReference type="Proteomes" id="UP001294444">
    <property type="component" value="Unassembled WGS sequence"/>
</dbReference>
<evidence type="ECO:0000256" key="2">
    <source>
        <dbReference type="ARBA" id="ARBA00005582"/>
    </source>
</evidence>
<dbReference type="GO" id="GO:0008413">
    <property type="term" value="F:8-oxo-7,8-dihydroguanosine triphosphate pyrophosphatase activity"/>
    <property type="evidence" value="ECO:0007669"/>
    <property type="project" value="TreeGrafter"/>
</dbReference>
<evidence type="ECO:0000256" key="1">
    <source>
        <dbReference type="ARBA" id="ARBA00001946"/>
    </source>
</evidence>
<keyword evidence="4" id="KW-0378">Hydrolase</keyword>
<accession>A0AAJ4XN90</accession>
<evidence type="ECO:0000259" key="6">
    <source>
        <dbReference type="PROSITE" id="PS51462"/>
    </source>
</evidence>
<dbReference type="PROSITE" id="PS51462">
    <property type="entry name" value="NUDIX"/>
    <property type="match status" value="1"/>
</dbReference>
<dbReference type="GO" id="GO:0042262">
    <property type="term" value="P:DNA protection"/>
    <property type="evidence" value="ECO:0007669"/>
    <property type="project" value="TreeGrafter"/>
</dbReference>
<dbReference type="Pfam" id="PF00293">
    <property type="entry name" value="NUDIX"/>
    <property type="match status" value="1"/>
</dbReference>
<dbReference type="PANTHER" id="PTHR43758">
    <property type="entry name" value="7,8-DIHYDRO-8-OXOGUANINE TRIPHOSPHATASE"/>
    <property type="match status" value="1"/>
</dbReference>